<dbReference type="GO" id="GO:0006364">
    <property type="term" value="P:rRNA processing"/>
    <property type="evidence" value="ECO:0007669"/>
    <property type="project" value="InterPro"/>
</dbReference>
<dbReference type="PANTHER" id="PTHR23270:SF10">
    <property type="entry name" value="PROTEIN RRP5 HOMOLOG"/>
    <property type="match status" value="1"/>
</dbReference>
<name>A0A8D8VML9_9HEMI</name>
<dbReference type="AlphaFoldDB" id="A0A8D8VML9"/>
<evidence type="ECO:0000259" key="1">
    <source>
        <dbReference type="PROSITE" id="PS50126"/>
    </source>
</evidence>
<proteinExistence type="predicted"/>
<dbReference type="SUPFAM" id="SSF50249">
    <property type="entry name" value="Nucleic acid-binding proteins"/>
    <property type="match status" value="1"/>
</dbReference>
<organism evidence="2">
    <name type="scientific">Cacopsylla melanoneura</name>
    <dbReference type="NCBI Taxonomy" id="428564"/>
    <lineage>
        <taxon>Eukaryota</taxon>
        <taxon>Metazoa</taxon>
        <taxon>Ecdysozoa</taxon>
        <taxon>Arthropoda</taxon>
        <taxon>Hexapoda</taxon>
        <taxon>Insecta</taxon>
        <taxon>Pterygota</taxon>
        <taxon>Neoptera</taxon>
        <taxon>Paraneoptera</taxon>
        <taxon>Hemiptera</taxon>
        <taxon>Sternorrhyncha</taxon>
        <taxon>Psylloidea</taxon>
        <taxon>Psyllidae</taxon>
        <taxon>Psyllinae</taxon>
        <taxon>Cacopsylla</taxon>
    </lineage>
</organism>
<dbReference type="InterPro" id="IPR045209">
    <property type="entry name" value="Rrp5"/>
</dbReference>
<evidence type="ECO:0000313" key="2">
    <source>
        <dbReference type="EMBL" id="CAG6724542.1"/>
    </source>
</evidence>
<dbReference type="GO" id="GO:0003723">
    <property type="term" value="F:RNA binding"/>
    <property type="evidence" value="ECO:0007669"/>
    <property type="project" value="TreeGrafter"/>
</dbReference>
<dbReference type="Gene3D" id="2.40.50.140">
    <property type="entry name" value="Nucleic acid-binding proteins"/>
    <property type="match status" value="2"/>
</dbReference>
<dbReference type="InterPro" id="IPR012340">
    <property type="entry name" value="NA-bd_OB-fold"/>
</dbReference>
<dbReference type="EMBL" id="HBUF01367874">
    <property type="protein sequence ID" value="CAG6724542.1"/>
    <property type="molecule type" value="Transcribed_RNA"/>
</dbReference>
<protein>
    <recommendedName>
        <fullName evidence="1">S1 motif domain-containing protein</fullName>
    </recommendedName>
</protein>
<dbReference type="PANTHER" id="PTHR23270">
    <property type="entry name" value="PROGRAMMED CELL DEATH PROTEIN 11 PRE-RRNA PROCESSING PROTEIN RRP5"/>
    <property type="match status" value="1"/>
</dbReference>
<dbReference type="InterPro" id="IPR003029">
    <property type="entry name" value="S1_domain"/>
</dbReference>
<sequence length="131" mass="15085">MNNKEQLRIGNEVQARVIRIDSEENSIEVSFKSVYLHAEPLSTVKNSRPGKLVWGILVEKLPHGVRVQFENEINGVFHTKHMDSMSRTLFYSRFKTDTVIACQILSYEDGDLLLSYAEETQHPIEMEESES</sequence>
<dbReference type="PROSITE" id="PS50126">
    <property type="entry name" value="S1"/>
    <property type="match status" value="1"/>
</dbReference>
<accession>A0A8D8VML9</accession>
<reference evidence="2" key="1">
    <citation type="submission" date="2021-05" db="EMBL/GenBank/DDBJ databases">
        <authorList>
            <person name="Alioto T."/>
            <person name="Alioto T."/>
            <person name="Gomez Garrido J."/>
        </authorList>
    </citation>
    <scope>NUCLEOTIDE SEQUENCE</scope>
</reference>
<feature type="domain" description="S1 motif" evidence="1">
    <location>
        <begin position="1"/>
        <end position="32"/>
    </location>
</feature>
<dbReference type="GO" id="GO:0032040">
    <property type="term" value="C:small-subunit processome"/>
    <property type="evidence" value="ECO:0007669"/>
    <property type="project" value="TreeGrafter"/>
</dbReference>
<dbReference type="EMBL" id="HBUF01367872">
    <property type="protein sequence ID" value="CAG6724538.1"/>
    <property type="molecule type" value="Transcribed_RNA"/>
</dbReference>